<feature type="transmembrane region" description="Helical" evidence="8">
    <location>
        <begin position="301"/>
        <end position="319"/>
    </location>
</feature>
<gene>
    <name evidence="9" type="ORF">HF685_02245</name>
</gene>
<keyword evidence="4" id="KW-1003">Cell membrane</keyword>
<protein>
    <submittedName>
        <fullName evidence="9">Iron ABC transporter permease</fullName>
    </submittedName>
</protein>
<dbReference type="Gene3D" id="1.10.3470.10">
    <property type="entry name" value="ABC transporter involved in vitamin B12 uptake, BtuC"/>
    <property type="match status" value="1"/>
</dbReference>
<evidence type="ECO:0000256" key="8">
    <source>
        <dbReference type="SAM" id="Phobius"/>
    </source>
</evidence>
<feature type="transmembrane region" description="Helical" evidence="8">
    <location>
        <begin position="51"/>
        <end position="71"/>
    </location>
</feature>
<keyword evidence="5 8" id="KW-0812">Transmembrane</keyword>
<feature type="transmembrane region" description="Helical" evidence="8">
    <location>
        <begin position="226"/>
        <end position="255"/>
    </location>
</feature>
<evidence type="ECO:0000256" key="4">
    <source>
        <dbReference type="ARBA" id="ARBA00022475"/>
    </source>
</evidence>
<organism evidence="9 10">
    <name type="scientific">Parasphingorhabdus halotolerans</name>
    <dbReference type="NCBI Taxonomy" id="2725558"/>
    <lineage>
        <taxon>Bacteria</taxon>
        <taxon>Pseudomonadati</taxon>
        <taxon>Pseudomonadota</taxon>
        <taxon>Alphaproteobacteria</taxon>
        <taxon>Sphingomonadales</taxon>
        <taxon>Sphingomonadaceae</taxon>
        <taxon>Parasphingorhabdus</taxon>
    </lineage>
</organism>
<evidence type="ECO:0000313" key="10">
    <source>
        <dbReference type="Proteomes" id="UP000501600"/>
    </source>
</evidence>
<accession>A0A6H2DKT2</accession>
<evidence type="ECO:0000256" key="7">
    <source>
        <dbReference type="ARBA" id="ARBA00023136"/>
    </source>
</evidence>
<feature type="transmembrane region" description="Helical" evidence="8">
    <location>
        <begin position="12"/>
        <end position="31"/>
    </location>
</feature>
<dbReference type="AlphaFoldDB" id="A0A6H2DKT2"/>
<dbReference type="GO" id="GO:0005886">
    <property type="term" value="C:plasma membrane"/>
    <property type="evidence" value="ECO:0007669"/>
    <property type="project" value="UniProtKB-SubCell"/>
</dbReference>
<feature type="transmembrane region" description="Helical" evidence="8">
    <location>
        <begin position="136"/>
        <end position="159"/>
    </location>
</feature>
<dbReference type="EMBL" id="CP051217">
    <property type="protein sequence ID" value="QJB68266.1"/>
    <property type="molecule type" value="Genomic_DNA"/>
</dbReference>
<sequence>MSRRHLSINIGLVLIIALLLVVSLLSGKVWINPFSSAIDARDMWIISELRLPRSLLAIVIGLVLGLSGAVLQGFLRNPLADPAIVGISSSAAFGAVLAIFLGLSQSGWVVFGAAMIGAASAMTLLGLLSGRSASPVAFILAGMILSSLTGSLTAFLISISPNPFATSEIVNWLMGALTDRGFDDLLIALPFMTFGMLLLASTGKALNILSLGEETARTMGVNMQQLLWIIILGLGLAVGASVAVTGVVGFVGLIVPHLVRPFVGQKPSDIMLPSALAGAILLLLADTLVRLTPGAGEVRLGIAMAMIGTPFFFGILVKLRGGYHGAEPKEHRGRTLGKADSPRCKLCIFQR</sequence>
<dbReference type="SUPFAM" id="SSF81345">
    <property type="entry name" value="ABC transporter involved in vitamin B12 uptake, BtuC"/>
    <property type="match status" value="1"/>
</dbReference>
<dbReference type="GO" id="GO:0022857">
    <property type="term" value="F:transmembrane transporter activity"/>
    <property type="evidence" value="ECO:0007669"/>
    <property type="project" value="InterPro"/>
</dbReference>
<keyword evidence="6 8" id="KW-1133">Transmembrane helix</keyword>
<evidence type="ECO:0000256" key="6">
    <source>
        <dbReference type="ARBA" id="ARBA00022989"/>
    </source>
</evidence>
<comment type="similarity">
    <text evidence="2">Belongs to the binding-protein-dependent transport system permease family. FecCD subfamily.</text>
</comment>
<keyword evidence="7 8" id="KW-0472">Membrane</keyword>
<evidence type="ECO:0000256" key="3">
    <source>
        <dbReference type="ARBA" id="ARBA00022448"/>
    </source>
</evidence>
<dbReference type="KEGG" id="phao:HF685_02245"/>
<dbReference type="Proteomes" id="UP000501600">
    <property type="component" value="Chromosome"/>
</dbReference>
<dbReference type="GO" id="GO:0015889">
    <property type="term" value="P:cobalamin transport"/>
    <property type="evidence" value="ECO:0007669"/>
    <property type="project" value="TreeGrafter"/>
</dbReference>
<evidence type="ECO:0000256" key="1">
    <source>
        <dbReference type="ARBA" id="ARBA00004651"/>
    </source>
</evidence>
<dbReference type="CDD" id="cd06550">
    <property type="entry name" value="TM_ABC_iron-siderophores_like"/>
    <property type="match status" value="1"/>
</dbReference>
<reference evidence="9 10" key="1">
    <citation type="submission" date="2020-04" db="EMBL/GenBank/DDBJ databases">
        <title>Genome sequence for Sphingorhabdus sp. strain M1.</title>
        <authorList>
            <person name="Park S.-J."/>
        </authorList>
    </citation>
    <scope>NUCLEOTIDE SEQUENCE [LARGE SCALE GENOMIC DNA]</scope>
    <source>
        <strain evidence="9 10">JK6</strain>
    </source>
</reference>
<feature type="transmembrane region" description="Helical" evidence="8">
    <location>
        <begin position="83"/>
        <end position="103"/>
    </location>
</feature>
<keyword evidence="3" id="KW-0813">Transport</keyword>
<evidence type="ECO:0000313" key="9">
    <source>
        <dbReference type="EMBL" id="QJB68266.1"/>
    </source>
</evidence>
<comment type="subcellular location">
    <subcellularLocation>
        <location evidence="1">Cell membrane</location>
        <topology evidence="1">Multi-pass membrane protein</topology>
    </subcellularLocation>
</comment>
<evidence type="ECO:0000256" key="5">
    <source>
        <dbReference type="ARBA" id="ARBA00022692"/>
    </source>
</evidence>
<keyword evidence="10" id="KW-1185">Reference proteome</keyword>
<evidence type="ECO:0000256" key="2">
    <source>
        <dbReference type="ARBA" id="ARBA00007935"/>
    </source>
</evidence>
<feature type="transmembrane region" description="Helical" evidence="8">
    <location>
        <begin position="109"/>
        <end position="129"/>
    </location>
</feature>
<dbReference type="RefSeq" id="WP_168818110.1">
    <property type="nucleotide sequence ID" value="NZ_CP051217.1"/>
</dbReference>
<dbReference type="Pfam" id="PF01032">
    <property type="entry name" value="FecCD"/>
    <property type="match status" value="1"/>
</dbReference>
<dbReference type="InterPro" id="IPR000522">
    <property type="entry name" value="ABC_transptr_permease_BtuC"/>
</dbReference>
<dbReference type="PANTHER" id="PTHR30472:SF29">
    <property type="entry name" value="VITAMIN B12 IMPORT SYSTEM PERMEASE PROTEIN BTUC"/>
    <property type="match status" value="1"/>
</dbReference>
<name>A0A6H2DKT2_9SPHN</name>
<dbReference type="InterPro" id="IPR037294">
    <property type="entry name" value="ABC_BtuC-like"/>
</dbReference>
<proteinExistence type="inferred from homology"/>
<dbReference type="PANTHER" id="PTHR30472">
    <property type="entry name" value="FERRIC ENTEROBACTIN TRANSPORT SYSTEM PERMEASE PROTEIN"/>
    <property type="match status" value="1"/>
</dbReference>
<feature type="transmembrane region" description="Helical" evidence="8">
    <location>
        <begin position="270"/>
        <end position="289"/>
    </location>
</feature>
<feature type="transmembrane region" description="Helical" evidence="8">
    <location>
        <begin position="185"/>
        <end position="206"/>
    </location>
</feature>